<gene>
    <name evidence="10" type="ORF">IB211_00454</name>
</gene>
<evidence type="ECO:0000256" key="3">
    <source>
        <dbReference type="ARBA" id="ARBA00022475"/>
    </source>
</evidence>
<keyword evidence="6" id="KW-1133">Transmembrane helix</keyword>
<evidence type="ECO:0000259" key="9">
    <source>
        <dbReference type="Pfam" id="PF04290"/>
    </source>
</evidence>
<evidence type="ECO:0000313" key="11">
    <source>
        <dbReference type="Proteomes" id="UP000064844"/>
    </source>
</evidence>
<comment type="subcellular location">
    <subcellularLocation>
        <location evidence="1">Cell inner membrane</location>
        <topology evidence="1">Multi-pass membrane protein</topology>
    </subcellularLocation>
</comment>
<dbReference type="PANTHER" id="PTHR35011">
    <property type="entry name" value="2,3-DIKETO-L-GULONATE TRAP TRANSPORTER SMALL PERMEASE PROTEIN YIAM"/>
    <property type="match status" value="1"/>
</dbReference>
<proteinExistence type="inferred from homology"/>
<reference evidence="11" key="2">
    <citation type="submission" date="2015-04" db="EMBL/GenBank/DDBJ databases">
        <title>A butyrogenic pathway from the amino acid lysine in a human gut commensal.</title>
        <authorList>
            <person name="de Vos W.M."/>
            <person name="Bui N.T.P."/>
            <person name="Plugge C.M."/>
            <person name="Ritari J."/>
        </authorList>
    </citation>
    <scope>NUCLEOTIDE SEQUENCE [LARGE SCALE GENOMIC DNA]</scope>
    <source>
        <strain evidence="11">AF211</strain>
    </source>
</reference>
<feature type="domain" description="Tripartite ATP-independent periplasmic transporters DctQ component" evidence="9">
    <location>
        <begin position="30"/>
        <end position="161"/>
    </location>
</feature>
<evidence type="ECO:0000313" key="10">
    <source>
        <dbReference type="EMBL" id="ALP92849.1"/>
    </source>
</evidence>
<dbReference type="Pfam" id="PF04290">
    <property type="entry name" value="DctQ"/>
    <property type="match status" value="1"/>
</dbReference>
<dbReference type="KEGG" id="ibu:IB211_00454"/>
<dbReference type="AlphaFoldDB" id="A0A0S2W0I1"/>
<dbReference type="RefSeq" id="WP_058116963.1">
    <property type="nucleotide sequence ID" value="NZ_CALICV010000141.1"/>
</dbReference>
<keyword evidence="11" id="KW-1185">Reference proteome</keyword>
<dbReference type="EMBL" id="CP011307">
    <property type="protein sequence ID" value="ALP92849.1"/>
    <property type="molecule type" value="Genomic_DNA"/>
</dbReference>
<dbReference type="Proteomes" id="UP000064844">
    <property type="component" value="Chromosome"/>
</dbReference>
<evidence type="ECO:0000256" key="1">
    <source>
        <dbReference type="ARBA" id="ARBA00004429"/>
    </source>
</evidence>
<keyword evidence="2" id="KW-0813">Transport</keyword>
<dbReference type="GO" id="GO:0015740">
    <property type="term" value="P:C4-dicarboxylate transport"/>
    <property type="evidence" value="ECO:0007669"/>
    <property type="project" value="TreeGrafter"/>
</dbReference>
<dbReference type="GO" id="GO:0005886">
    <property type="term" value="C:plasma membrane"/>
    <property type="evidence" value="ECO:0007669"/>
    <property type="project" value="UniProtKB-SubCell"/>
</dbReference>
<protein>
    <recommendedName>
        <fullName evidence="9">Tripartite ATP-independent periplasmic transporters DctQ component domain-containing protein</fullName>
    </recommendedName>
</protein>
<name>A0A0S2W0I1_9FIRM</name>
<evidence type="ECO:0000256" key="2">
    <source>
        <dbReference type="ARBA" id="ARBA00022448"/>
    </source>
</evidence>
<accession>A0A0S2W0I1</accession>
<organism evidence="10 11">
    <name type="scientific">Intestinimonas butyriciproducens</name>
    <dbReference type="NCBI Taxonomy" id="1297617"/>
    <lineage>
        <taxon>Bacteria</taxon>
        <taxon>Bacillati</taxon>
        <taxon>Bacillota</taxon>
        <taxon>Clostridia</taxon>
        <taxon>Eubacteriales</taxon>
        <taxon>Intestinimonas</taxon>
    </lineage>
</organism>
<evidence type="ECO:0000256" key="6">
    <source>
        <dbReference type="ARBA" id="ARBA00022989"/>
    </source>
</evidence>
<dbReference type="InterPro" id="IPR055348">
    <property type="entry name" value="DctQ"/>
</dbReference>
<evidence type="ECO:0000256" key="5">
    <source>
        <dbReference type="ARBA" id="ARBA00022692"/>
    </source>
</evidence>
<dbReference type="PANTHER" id="PTHR35011:SF2">
    <property type="entry name" value="2,3-DIKETO-L-GULONATE TRAP TRANSPORTER SMALL PERMEASE PROTEIN YIAM"/>
    <property type="match status" value="1"/>
</dbReference>
<dbReference type="STRING" id="1297617.IB211_00454"/>
<dbReference type="InterPro" id="IPR007387">
    <property type="entry name" value="TRAP_DctQ"/>
</dbReference>
<sequence>MSQPRKFWSEFLTFINHFVRIFCVAMMIMMTAIVLIQVVARLTPGVKNPNWTEELSRYVMIYIAFIGASTGVYQWSNVGVDFVIDRLPGPLNFAVNLVIRVAVLAFWCGVIYWGCEYFPTVGGRQYSASMGFPVVYAQMALVLGGVLCAIQTVGQIVQHITTGGEKDA</sequence>
<dbReference type="eggNOG" id="COG3090">
    <property type="taxonomic scope" value="Bacteria"/>
</dbReference>
<evidence type="ECO:0000256" key="4">
    <source>
        <dbReference type="ARBA" id="ARBA00022519"/>
    </source>
</evidence>
<keyword evidence="5" id="KW-0812">Transmembrane</keyword>
<evidence type="ECO:0000256" key="7">
    <source>
        <dbReference type="ARBA" id="ARBA00023136"/>
    </source>
</evidence>
<reference evidence="10 11" key="1">
    <citation type="journal article" date="2015" name="Nat. Commun.">
        <title>Production of butyrate from lysine and the Amadori product fructoselysine by a human gut commensal.</title>
        <authorList>
            <person name="Bui T.P."/>
            <person name="Ritari J."/>
            <person name="Boeren S."/>
            <person name="de Waard P."/>
            <person name="Plugge C.M."/>
            <person name="de Vos W.M."/>
        </authorList>
    </citation>
    <scope>NUCLEOTIDE SEQUENCE [LARGE SCALE GENOMIC DNA]</scope>
    <source>
        <strain evidence="10 11">AF211</strain>
    </source>
</reference>
<evidence type="ECO:0000256" key="8">
    <source>
        <dbReference type="ARBA" id="ARBA00038436"/>
    </source>
</evidence>
<dbReference type="GO" id="GO:0022857">
    <property type="term" value="F:transmembrane transporter activity"/>
    <property type="evidence" value="ECO:0007669"/>
    <property type="project" value="TreeGrafter"/>
</dbReference>
<keyword evidence="4" id="KW-0997">Cell inner membrane</keyword>
<keyword evidence="7" id="KW-0472">Membrane</keyword>
<keyword evidence="3" id="KW-1003">Cell membrane</keyword>
<comment type="similarity">
    <text evidence="8">Belongs to the TRAP transporter small permease family.</text>
</comment>